<dbReference type="EMBL" id="JBHRZN010000004">
    <property type="protein sequence ID" value="MFC3850994.1"/>
    <property type="molecule type" value="Genomic_DNA"/>
</dbReference>
<dbReference type="PROSITE" id="PS50879">
    <property type="entry name" value="RNASE_H_1"/>
    <property type="match status" value="1"/>
</dbReference>
<dbReference type="RefSeq" id="WP_290288213.1">
    <property type="nucleotide sequence ID" value="NZ_CP047211.1"/>
</dbReference>
<name>A0ABV7ZR06_9CORY</name>
<accession>A0ABV7ZR06</accession>
<keyword evidence="5 10" id="KW-0540">Nuclease</keyword>
<gene>
    <name evidence="10" type="primary">rnhA</name>
    <name evidence="13" type="ORF">ACFORJ_12585</name>
</gene>
<dbReference type="CDD" id="cd09278">
    <property type="entry name" value="RNase_HI_prokaryote_like"/>
    <property type="match status" value="1"/>
</dbReference>
<dbReference type="PANTHER" id="PTHR10642:SF26">
    <property type="entry name" value="RIBONUCLEASE H1"/>
    <property type="match status" value="1"/>
</dbReference>
<feature type="binding site" evidence="10">
    <location>
        <position position="43"/>
    </location>
    <ligand>
        <name>Mg(2+)</name>
        <dbReference type="ChEBI" id="CHEBI:18420"/>
        <label>1</label>
    </ligand>
</feature>
<feature type="domain" description="RNase H type-1" evidence="12">
    <location>
        <begin position="1"/>
        <end position="139"/>
    </location>
</feature>
<dbReference type="Proteomes" id="UP001595751">
    <property type="component" value="Unassembled WGS sequence"/>
</dbReference>
<keyword evidence="7 10" id="KW-0255">Endonuclease</keyword>
<evidence type="ECO:0000256" key="11">
    <source>
        <dbReference type="SAM" id="MobiDB-lite"/>
    </source>
</evidence>
<evidence type="ECO:0000256" key="8">
    <source>
        <dbReference type="ARBA" id="ARBA00022801"/>
    </source>
</evidence>
<dbReference type="InterPro" id="IPR002156">
    <property type="entry name" value="RNaseH_domain"/>
</dbReference>
<evidence type="ECO:0000256" key="9">
    <source>
        <dbReference type="ARBA" id="ARBA00022842"/>
    </source>
</evidence>
<evidence type="ECO:0000256" key="10">
    <source>
        <dbReference type="HAMAP-Rule" id="MF_00042"/>
    </source>
</evidence>
<dbReference type="PANTHER" id="PTHR10642">
    <property type="entry name" value="RIBONUCLEASE H1"/>
    <property type="match status" value="1"/>
</dbReference>
<evidence type="ECO:0000256" key="4">
    <source>
        <dbReference type="ARBA" id="ARBA00012180"/>
    </source>
</evidence>
<comment type="cofactor">
    <cofactor evidence="10">
        <name>Mg(2+)</name>
        <dbReference type="ChEBI" id="CHEBI:18420"/>
    </cofactor>
    <text evidence="10">Binds 1 Mg(2+) ion per subunit. May bind a second metal ion at a regulatory site, or after substrate binding.</text>
</comment>
<comment type="caution">
    <text evidence="13">The sequence shown here is derived from an EMBL/GenBank/DDBJ whole genome shotgun (WGS) entry which is preliminary data.</text>
</comment>
<feature type="binding site" evidence="10">
    <location>
        <position position="67"/>
    </location>
    <ligand>
        <name>Mg(2+)</name>
        <dbReference type="ChEBI" id="CHEBI:18420"/>
        <label>1</label>
    </ligand>
</feature>
<evidence type="ECO:0000313" key="14">
    <source>
        <dbReference type="Proteomes" id="UP001595751"/>
    </source>
</evidence>
<evidence type="ECO:0000256" key="2">
    <source>
        <dbReference type="ARBA" id="ARBA00005300"/>
    </source>
</evidence>
<keyword evidence="9 10" id="KW-0460">Magnesium</keyword>
<evidence type="ECO:0000256" key="5">
    <source>
        <dbReference type="ARBA" id="ARBA00022722"/>
    </source>
</evidence>
<dbReference type="InterPro" id="IPR050092">
    <property type="entry name" value="RNase_H"/>
</dbReference>
<evidence type="ECO:0000313" key="13">
    <source>
        <dbReference type="EMBL" id="MFC3850994.1"/>
    </source>
</evidence>
<dbReference type="Gene3D" id="3.30.420.10">
    <property type="entry name" value="Ribonuclease H-like superfamily/Ribonuclease H"/>
    <property type="match status" value="1"/>
</dbReference>
<dbReference type="InterPro" id="IPR022892">
    <property type="entry name" value="RNaseHI"/>
</dbReference>
<keyword evidence="6 10" id="KW-0479">Metal-binding</keyword>
<comment type="subunit">
    <text evidence="3 10">Monomer.</text>
</comment>
<dbReference type="HAMAP" id="MF_00042">
    <property type="entry name" value="RNase_H"/>
    <property type="match status" value="1"/>
</dbReference>
<feature type="compositionally biased region" description="Low complexity" evidence="11">
    <location>
        <begin position="190"/>
        <end position="201"/>
    </location>
</feature>
<protein>
    <recommendedName>
        <fullName evidence="4 10">Ribonuclease H</fullName>
        <shortName evidence="10">RNase H</shortName>
        <ecNumber evidence="4 10">3.1.26.4</ecNumber>
    </recommendedName>
</protein>
<feature type="region of interest" description="Disordered" evidence="11">
    <location>
        <begin position="168"/>
        <end position="201"/>
    </location>
</feature>
<evidence type="ECO:0000256" key="6">
    <source>
        <dbReference type="ARBA" id="ARBA00022723"/>
    </source>
</evidence>
<sequence>MTIIAAADGSALGNPGPAGWSWYIDDDTWAAGGWKKSTNNRGELMAVAELLAATAHRADEELRILCDSQYVINSVTKWMPGWKKKGWKKRDGKPVLNVDILSVIDELLVGRNVRFEWVKGHAGHDMNEAADERARAAATAFQDGEPANEGPGFPGATKSAELIMAAAAGGPSSAAPNEPERKVGAGASQRKGLGRPAAGGKAAGQQGLFDVAADPFEEAVTAIRTAQGTLARAAAKAREGDEARLDFLTKRAVIVPQELDAAFPADFSSPRPDVTVVGATGVAVTRGRGWTATSTWDMSADPVLVAHHLSVRP</sequence>
<dbReference type="EC" id="3.1.26.4" evidence="4 10"/>
<dbReference type="InterPro" id="IPR036397">
    <property type="entry name" value="RNaseH_sf"/>
</dbReference>
<dbReference type="SUPFAM" id="SSF53098">
    <property type="entry name" value="Ribonuclease H-like"/>
    <property type="match status" value="1"/>
</dbReference>
<keyword evidence="10" id="KW-0963">Cytoplasm</keyword>
<feature type="binding site" evidence="10">
    <location>
        <position position="8"/>
    </location>
    <ligand>
        <name>Mg(2+)</name>
        <dbReference type="ChEBI" id="CHEBI:18420"/>
        <label>1</label>
    </ligand>
</feature>
<keyword evidence="14" id="KW-1185">Reference proteome</keyword>
<comment type="subcellular location">
    <subcellularLocation>
        <location evidence="10">Cytoplasm</location>
    </subcellularLocation>
</comment>
<organism evidence="13 14">
    <name type="scientific">Corynebacterium hansenii</name>
    <dbReference type="NCBI Taxonomy" id="394964"/>
    <lineage>
        <taxon>Bacteria</taxon>
        <taxon>Bacillati</taxon>
        <taxon>Actinomycetota</taxon>
        <taxon>Actinomycetes</taxon>
        <taxon>Mycobacteriales</taxon>
        <taxon>Corynebacteriaceae</taxon>
        <taxon>Corynebacterium</taxon>
    </lineage>
</organism>
<comment type="similarity">
    <text evidence="2 10">Belongs to the RNase H family.</text>
</comment>
<reference evidence="14" key="1">
    <citation type="journal article" date="2019" name="Int. J. Syst. Evol. Microbiol.">
        <title>The Global Catalogue of Microorganisms (GCM) 10K type strain sequencing project: providing services to taxonomists for standard genome sequencing and annotation.</title>
        <authorList>
            <consortium name="The Broad Institute Genomics Platform"/>
            <consortium name="The Broad Institute Genome Sequencing Center for Infectious Disease"/>
            <person name="Wu L."/>
            <person name="Ma J."/>
        </authorList>
    </citation>
    <scope>NUCLEOTIDE SEQUENCE [LARGE SCALE GENOMIC DNA]</scope>
    <source>
        <strain evidence="14">CCUG 53252</strain>
    </source>
</reference>
<feature type="binding site" evidence="10">
    <location>
        <position position="131"/>
    </location>
    <ligand>
        <name>Mg(2+)</name>
        <dbReference type="ChEBI" id="CHEBI:18420"/>
        <label>2</label>
    </ligand>
</feature>
<proteinExistence type="inferred from homology"/>
<feature type="binding site" evidence="10">
    <location>
        <position position="8"/>
    </location>
    <ligand>
        <name>Mg(2+)</name>
        <dbReference type="ChEBI" id="CHEBI:18420"/>
        <label>2</label>
    </ligand>
</feature>
<comment type="catalytic activity">
    <reaction evidence="1 10">
        <text>Endonucleolytic cleavage to 5'-phosphomonoester.</text>
        <dbReference type="EC" id="3.1.26.4"/>
    </reaction>
</comment>
<evidence type="ECO:0000256" key="3">
    <source>
        <dbReference type="ARBA" id="ARBA00011245"/>
    </source>
</evidence>
<evidence type="ECO:0000256" key="7">
    <source>
        <dbReference type="ARBA" id="ARBA00022759"/>
    </source>
</evidence>
<evidence type="ECO:0000259" key="12">
    <source>
        <dbReference type="PROSITE" id="PS50879"/>
    </source>
</evidence>
<keyword evidence="8 10" id="KW-0378">Hydrolase</keyword>
<comment type="function">
    <text evidence="10">Endonuclease that specifically degrades the RNA of RNA-DNA hybrids.</text>
</comment>
<evidence type="ECO:0000256" key="1">
    <source>
        <dbReference type="ARBA" id="ARBA00000077"/>
    </source>
</evidence>
<dbReference type="InterPro" id="IPR012337">
    <property type="entry name" value="RNaseH-like_sf"/>
</dbReference>
<dbReference type="Pfam" id="PF00075">
    <property type="entry name" value="RNase_H"/>
    <property type="match status" value="1"/>
</dbReference>